<feature type="region of interest" description="Regulatory domain" evidence="10">
    <location>
        <begin position="448"/>
        <end position="575"/>
    </location>
</feature>
<dbReference type="GO" id="GO:0005737">
    <property type="term" value="C:cytoplasm"/>
    <property type="evidence" value="ECO:0007669"/>
    <property type="project" value="UniProtKB-SubCell"/>
</dbReference>
<dbReference type="SUPFAM" id="SSF89000">
    <property type="entry name" value="post-HMGL domain-like"/>
    <property type="match status" value="1"/>
</dbReference>
<dbReference type="Pfam" id="PF22615">
    <property type="entry name" value="IPMS_D2"/>
    <property type="match status" value="1"/>
</dbReference>
<name>A0A423PT40_9GAMM</name>
<feature type="binding site" evidence="10">
    <location>
        <position position="291"/>
    </location>
    <ligand>
        <name>Mg(2+)</name>
        <dbReference type="ChEBI" id="CHEBI:18420"/>
    </ligand>
</feature>
<dbReference type="InParanoid" id="A0A423PT40"/>
<keyword evidence="9 10" id="KW-0100">Branched-chain amino acid biosynthesis</keyword>
<feature type="binding site" evidence="10">
    <location>
        <position position="255"/>
    </location>
    <ligand>
        <name>Mg(2+)</name>
        <dbReference type="ChEBI" id="CHEBI:18420"/>
    </ligand>
</feature>
<dbReference type="CDD" id="cd07942">
    <property type="entry name" value="DRE_TIM_LeuA"/>
    <property type="match status" value="1"/>
</dbReference>
<dbReference type="NCBIfam" id="NF002991">
    <property type="entry name" value="PRK03739.1"/>
    <property type="match status" value="1"/>
</dbReference>
<comment type="function">
    <text evidence="10">Catalyzes the condensation of the acetyl group of acetyl-CoA with 3-methyl-2-oxobutanoate (2-ketoisovalerate) to form 3-carboxy-3-hydroxy-4-methylpentanoate (2-isopropylmalate).</text>
</comment>
<evidence type="ECO:0000313" key="13">
    <source>
        <dbReference type="Proteomes" id="UP000285310"/>
    </source>
</evidence>
<comment type="subcellular location">
    <subcellularLocation>
        <location evidence="10">Cytoplasm</location>
    </subcellularLocation>
</comment>
<accession>A0A423PT40</accession>
<keyword evidence="10" id="KW-0963">Cytoplasm</keyword>
<dbReference type="GO" id="GO:0000287">
    <property type="term" value="F:magnesium ion binding"/>
    <property type="evidence" value="ECO:0007669"/>
    <property type="project" value="UniProtKB-UniRule"/>
</dbReference>
<dbReference type="EC" id="2.3.3.13" evidence="4 10"/>
<sequence length="575" mass="63615">MTDTDSITEHDMSRFDHRKYSPAPKVTGFTRTWPDQEITRAPIWVSEDLRDGNQALLEPMTVEQKQKLFKLLVDIGVKEIMVGFPSASQPDYDFVRWLIDENQIPEDVTIAALTQCRDHLIDKTFESLDGVPKAIIHLYNSTSTVQRERVFEMSQDGIIDIAVGGAKRVKENARARPGVDWRLEYSPESFSTTEMDFAVRICEAVMDVWEPTPADRIIFNLPNTVEQVGPHYHADQIEYFCQNVKNRESVIVSVHTHNDRGGAVAAAELAMLAGAERVEGTLLGNGERTGNMDMVVLAMNLYSMGVDPELDLSNPDEIVRVVHECTGIALHPRHPWVGELVYTAFSGSHQDAIRKSLRKQQDDEPWQVAYLAIDPRDIGRDYQAVIRVNSQSGKGGMAFLLERDYGINLPRWMMLALAPHVQAASEKITGELGSPEIRDLLFTHFDRQTPISLVDYSVRRAGEGQKISVTVTENGEQFTLEGQGNGPLSAFVASWNARTGDDLMIADYAEQAVSAGSDADAIAFVQIKSGTVRIPAVAEDADTLSASIKAIISAINLSRETDDTGQRGGLTALAS</sequence>
<keyword evidence="10" id="KW-0460">Magnesium</keyword>
<evidence type="ECO:0000256" key="2">
    <source>
        <dbReference type="ARBA" id="ARBA00004689"/>
    </source>
</evidence>
<dbReference type="InterPro" id="IPR005668">
    <property type="entry name" value="IPM_Synthase"/>
</dbReference>
<keyword evidence="13" id="KW-1185">Reference proteome</keyword>
<dbReference type="InterPro" id="IPR013709">
    <property type="entry name" value="2-isopropylmalate_synth_dimer"/>
</dbReference>
<dbReference type="GO" id="GO:0003985">
    <property type="term" value="F:acetyl-CoA C-acetyltransferase activity"/>
    <property type="evidence" value="ECO:0007669"/>
    <property type="project" value="UniProtKB-UniRule"/>
</dbReference>
<dbReference type="Pfam" id="PF00682">
    <property type="entry name" value="HMGL-like"/>
    <property type="match status" value="1"/>
</dbReference>
<dbReference type="InterPro" id="IPR039371">
    <property type="entry name" value="LeuA_N_DRE-TIM"/>
</dbReference>
<dbReference type="SUPFAM" id="SSF110921">
    <property type="entry name" value="2-isopropylmalate synthase LeuA, allosteric (dimerisation) domain"/>
    <property type="match status" value="1"/>
</dbReference>
<feature type="binding site" evidence="10">
    <location>
        <position position="257"/>
    </location>
    <ligand>
        <name>Mg(2+)</name>
        <dbReference type="ChEBI" id="CHEBI:18420"/>
    </ligand>
</feature>
<keyword evidence="5 10" id="KW-0432">Leucine biosynthesis</keyword>
<dbReference type="UniPathway" id="UPA00048">
    <property type="reaction ID" value="UER00070"/>
</dbReference>
<evidence type="ECO:0000256" key="3">
    <source>
        <dbReference type="ARBA" id="ARBA00009767"/>
    </source>
</evidence>
<dbReference type="GO" id="GO:0003852">
    <property type="term" value="F:2-isopropylmalate synthase activity"/>
    <property type="evidence" value="ECO:0007669"/>
    <property type="project" value="UniProtKB-UniRule"/>
</dbReference>
<evidence type="ECO:0000256" key="1">
    <source>
        <dbReference type="ARBA" id="ARBA00000064"/>
    </source>
</evidence>
<dbReference type="Pfam" id="PF08502">
    <property type="entry name" value="LeuA_dimer"/>
    <property type="match status" value="1"/>
</dbReference>
<dbReference type="FunCoup" id="A0A423PT40">
    <property type="interactions" value="540"/>
</dbReference>
<evidence type="ECO:0000259" key="11">
    <source>
        <dbReference type="PROSITE" id="PS50991"/>
    </source>
</evidence>
<comment type="catalytic activity">
    <reaction evidence="1 10">
        <text>3-methyl-2-oxobutanoate + acetyl-CoA + H2O = (2S)-2-isopropylmalate + CoA + H(+)</text>
        <dbReference type="Rhea" id="RHEA:21524"/>
        <dbReference type="ChEBI" id="CHEBI:1178"/>
        <dbReference type="ChEBI" id="CHEBI:11851"/>
        <dbReference type="ChEBI" id="CHEBI:15377"/>
        <dbReference type="ChEBI" id="CHEBI:15378"/>
        <dbReference type="ChEBI" id="CHEBI:57287"/>
        <dbReference type="ChEBI" id="CHEBI:57288"/>
        <dbReference type="EC" id="2.3.3.13"/>
    </reaction>
</comment>
<evidence type="ECO:0000256" key="6">
    <source>
        <dbReference type="ARBA" id="ARBA00022605"/>
    </source>
</evidence>
<evidence type="ECO:0000256" key="4">
    <source>
        <dbReference type="ARBA" id="ARBA00012973"/>
    </source>
</evidence>
<comment type="subunit">
    <text evidence="10">Homodimer.</text>
</comment>
<dbReference type="PANTHER" id="PTHR46911:SF1">
    <property type="entry name" value="2-ISOPROPYLMALATE SYNTHASE"/>
    <property type="match status" value="1"/>
</dbReference>
<dbReference type="Gene3D" id="3.20.20.70">
    <property type="entry name" value="Aldolase class I"/>
    <property type="match status" value="1"/>
</dbReference>
<organism evidence="12 13">
    <name type="scientific">Salinisphaera japonica YTM-1</name>
    <dbReference type="NCBI Taxonomy" id="1209778"/>
    <lineage>
        <taxon>Bacteria</taxon>
        <taxon>Pseudomonadati</taxon>
        <taxon>Pseudomonadota</taxon>
        <taxon>Gammaproteobacteria</taxon>
        <taxon>Salinisphaerales</taxon>
        <taxon>Salinisphaeraceae</taxon>
        <taxon>Salinisphaera</taxon>
    </lineage>
</organism>
<dbReference type="InterPro" id="IPR013785">
    <property type="entry name" value="Aldolase_TIM"/>
</dbReference>
<dbReference type="EMBL" id="AYKG01000019">
    <property type="protein sequence ID" value="ROO28769.1"/>
    <property type="molecule type" value="Genomic_DNA"/>
</dbReference>
<evidence type="ECO:0000256" key="10">
    <source>
        <dbReference type="HAMAP-Rule" id="MF_00572"/>
    </source>
</evidence>
<dbReference type="PANTHER" id="PTHR46911">
    <property type="match status" value="1"/>
</dbReference>
<keyword evidence="12" id="KW-0012">Acyltransferase</keyword>
<comment type="similarity">
    <text evidence="3 10">Belongs to the alpha-IPM synthase/homocitrate synthase family. LeuA type 2 subfamily.</text>
</comment>
<feature type="binding site" evidence="10">
    <location>
        <position position="51"/>
    </location>
    <ligand>
        <name>Mg(2+)</name>
        <dbReference type="ChEBI" id="CHEBI:18420"/>
    </ligand>
</feature>
<dbReference type="InterPro" id="IPR000891">
    <property type="entry name" value="PYR_CT"/>
</dbReference>
<dbReference type="InterPro" id="IPR036230">
    <property type="entry name" value="LeuA_allosteric_dom_sf"/>
</dbReference>
<dbReference type="SUPFAM" id="SSF51569">
    <property type="entry name" value="Aldolase"/>
    <property type="match status" value="1"/>
</dbReference>
<dbReference type="Gene3D" id="3.30.160.270">
    <property type="match status" value="1"/>
</dbReference>
<dbReference type="Proteomes" id="UP000285310">
    <property type="component" value="Unassembled WGS sequence"/>
</dbReference>
<proteinExistence type="inferred from homology"/>
<dbReference type="PROSITE" id="PS50991">
    <property type="entry name" value="PYR_CT"/>
    <property type="match status" value="1"/>
</dbReference>
<evidence type="ECO:0000256" key="8">
    <source>
        <dbReference type="ARBA" id="ARBA00022723"/>
    </source>
</evidence>
<dbReference type="InterPro" id="IPR002034">
    <property type="entry name" value="AIPM/Hcit_synth_CS"/>
</dbReference>
<dbReference type="PROSITE" id="PS00816">
    <property type="entry name" value="AIPM_HOMOCIT_SYNTH_2"/>
    <property type="match status" value="1"/>
</dbReference>
<dbReference type="SMART" id="SM00917">
    <property type="entry name" value="LeuA_dimer"/>
    <property type="match status" value="1"/>
</dbReference>
<reference evidence="12 13" key="1">
    <citation type="submission" date="2013-10" db="EMBL/GenBank/DDBJ databases">
        <title>Salinisphaera japonica YTM-1 Genome Sequencing.</title>
        <authorList>
            <person name="Lai Q."/>
            <person name="Li C."/>
            <person name="Shao Z."/>
        </authorList>
    </citation>
    <scope>NUCLEOTIDE SEQUENCE [LARGE SCALE GENOMIC DNA]</scope>
    <source>
        <strain evidence="12 13">YTM-1</strain>
    </source>
</reference>
<keyword evidence="6 10" id="KW-0028">Amino-acid biosynthesis</keyword>
<evidence type="ECO:0000313" key="12">
    <source>
        <dbReference type="EMBL" id="ROO28769.1"/>
    </source>
</evidence>
<gene>
    <name evidence="10" type="primary">leuA</name>
    <name evidence="12" type="ORF">SAJA_07365</name>
</gene>
<comment type="caution">
    <text evidence="12">The sequence shown here is derived from an EMBL/GenBank/DDBJ whole genome shotgun (WGS) entry which is preliminary data.</text>
</comment>
<feature type="domain" description="Pyruvate carboxyltransferase" evidence="11">
    <location>
        <begin position="42"/>
        <end position="316"/>
    </location>
</feature>
<dbReference type="PROSITE" id="PS00815">
    <property type="entry name" value="AIPM_HOMOCIT_SYNTH_1"/>
    <property type="match status" value="1"/>
</dbReference>
<protein>
    <recommendedName>
        <fullName evidence="4 10">2-isopropylmalate synthase</fullName>
        <ecNumber evidence="4 10">2.3.3.13</ecNumber>
    </recommendedName>
    <alternativeName>
        <fullName evidence="10">Alpha-IPM synthase</fullName>
    </alternativeName>
    <alternativeName>
        <fullName evidence="10">Alpha-isopropylmalate synthase</fullName>
    </alternativeName>
</protein>
<evidence type="ECO:0000256" key="9">
    <source>
        <dbReference type="ARBA" id="ARBA00023304"/>
    </source>
</evidence>
<dbReference type="InterPro" id="IPR054692">
    <property type="entry name" value="LeuA-like_post-cat"/>
</dbReference>
<comment type="pathway">
    <text evidence="2 10">Amino-acid biosynthesis; L-leucine biosynthesis; L-leucine from 3-methyl-2-oxobutanoate: step 1/4.</text>
</comment>
<comment type="cofactor">
    <cofactor evidence="10">
        <name>Mg(2+)</name>
        <dbReference type="ChEBI" id="CHEBI:18420"/>
    </cofactor>
</comment>
<evidence type="ECO:0000256" key="5">
    <source>
        <dbReference type="ARBA" id="ARBA00022430"/>
    </source>
</evidence>
<keyword evidence="8 10" id="KW-0479">Metal-binding</keyword>
<dbReference type="GO" id="GO:0009098">
    <property type="term" value="P:L-leucine biosynthetic process"/>
    <property type="evidence" value="ECO:0007669"/>
    <property type="project" value="UniProtKB-UniRule"/>
</dbReference>
<dbReference type="HAMAP" id="MF_00572">
    <property type="entry name" value="LeuA_type2"/>
    <property type="match status" value="1"/>
</dbReference>
<dbReference type="AlphaFoldDB" id="A0A423PT40"/>
<evidence type="ECO:0000256" key="7">
    <source>
        <dbReference type="ARBA" id="ARBA00022679"/>
    </source>
</evidence>
<keyword evidence="7 10" id="KW-0808">Transferase</keyword>